<dbReference type="EMBL" id="CP115174">
    <property type="protein sequence ID" value="WBO21835.1"/>
    <property type="molecule type" value="Genomic_DNA"/>
</dbReference>
<keyword evidence="2" id="KW-1185">Reference proteome</keyword>
<gene>
    <name evidence="1" type="ORF">PBT88_16950</name>
</gene>
<evidence type="ECO:0000313" key="1">
    <source>
        <dbReference type="EMBL" id="WBO21835.1"/>
    </source>
</evidence>
<organism evidence="1 2">
    <name type="scientific">Sphingomonas abietis</name>
    <dbReference type="NCBI Taxonomy" id="3012344"/>
    <lineage>
        <taxon>Bacteria</taxon>
        <taxon>Pseudomonadati</taxon>
        <taxon>Pseudomonadota</taxon>
        <taxon>Alphaproteobacteria</taxon>
        <taxon>Sphingomonadales</taxon>
        <taxon>Sphingomonadaceae</taxon>
        <taxon>Sphingomonas</taxon>
    </lineage>
</organism>
<protein>
    <submittedName>
        <fullName evidence="1">Uncharacterized protein</fullName>
    </submittedName>
</protein>
<accession>A0ABY7NJX2</accession>
<proteinExistence type="predicted"/>
<dbReference type="Proteomes" id="UP001210865">
    <property type="component" value="Chromosome"/>
</dbReference>
<dbReference type="RefSeq" id="WP_270076483.1">
    <property type="nucleotide sequence ID" value="NZ_CP115174.1"/>
</dbReference>
<name>A0ABY7NJX2_9SPHN</name>
<sequence>MTTQLTSHLEAPAPRSLEPGATLALIERYCFDRGHEVPRLQLTEFGGNVSLSAVAPDGCHFSFSIE</sequence>
<evidence type="ECO:0000313" key="2">
    <source>
        <dbReference type="Proteomes" id="UP001210865"/>
    </source>
</evidence>
<reference evidence="1 2" key="1">
    <citation type="submission" date="2022-12" db="EMBL/GenBank/DDBJ databases">
        <title>Sphingomonas abieness sp. nov., an endophytic bacterium isolated from Abies koreana.</title>
        <authorList>
            <person name="Jiang L."/>
            <person name="Lee J."/>
        </authorList>
    </citation>
    <scope>NUCLEOTIDE SEQUENCE [LARGE SCALE GENOMIC DNA]</scope>
    <source>
        <strain evidence="2">PAMB 00755</strain>
    </source>
</reference>